<feature type="domain" description="TonB-dependent receptor plug" evidence="12">
    <location>
        <begin position="52"/>
        <end position="160"/>
    </location>
</feature>
<keyword evidence="2 8" id="KW-0813">Transport</keyword>
<evidence type="ECO:0000256" key="2">
    <source>
        <dbReference type="ARBA" id="ARBA00022448"/>
    </source>
</evidence>
<evidence type="ECO:0000256" key="3">
    <source>
        <dbReference type="ARBA" id="ARBA00022452"/>
    </source>
</evidence>
<dbReference type="InterPro" id="IPR000531">
    <property type="entry name" value="Beta-barrel_TonB"/>
</dbReference>
<dbReference type="Pfam" id="PF00593">
    <property type="entry name" value="TonB_dep_Rec_b-barrel"/>
    <property type="match status" value="1"/>
</dbReference>
<evidence type="ECO:0000256" key="4">
    <source>
        <dbReference type="ARBA" id="ARBA00022692"/>
    </source>
</evidence>
<keyword evidence="14" id="KW-1185">Reference proteome</keyword>
<dbReference type="AlphaFoldDB" id="A0A841L5P3"/>
<evidence type="ECO:0000256" key="9">
    <source>
        <dbReference type="RuleBase" id="RU003357"/>
    </source>
</evidence>
<feature type="domain" description="TonB-dependent receptor-like beta-barrel" evidence="11">
    <location>
        <begin position="247"/>
        <end position="722"/>
    </location>
</feature>
<dbReference type="Gene3D" id="2.170.130.10">
    <property type="entry name" value="TonB-dependent receptor, plug domain"/>
    <property type="match status" value="1"/>
</dbReference>
<dbReference type="GO" id="GO:0033214">
    <property type="term" value="P:siderophore-iron import into cell"/>
    <property type="evidence" value="ECO:0007669"/>
    <property type="project" value="TreeGrafter"/>
</dbReference>
<dbReference type="GO" id="GO:0009279">
    <property type="term" value="C:cell outer membrane"/>
    <property type="evidence" value="ECO:0007669"/>
    <property type="project" value="UniProtKB-SubCell"/>
</dbReference>
<comment type="caution">
    <text evidence="13">The sequence shown here is derived from an EMBL/GenBank/DDBJ whole genome shotgun (WGS) entry which is preliminary data.</text>
</comment>
<keyword evidence="10" id="KW-0732">Signal</keyword>
<evidence type="ECO:0000256" key="8">
    <source>
        <dbReference type="PROSITE-ProRule" id="PRU01360"/>
    </source>
</evidence>
<protein>
    <submittedName>
        <fullName evidence="13">Fe(3+) dicitrate transport protein</fullName>
    </submittedName>
</protein>
<evidence type="ECO:0000313" key="13">
    <source>
        <dbReference type="EMBL" id="MBB6226811.1"/>
    </source>
</evidence>
<accession>A0A841L5P3</accession>
<dbReference type="Proteomes" id="UP000538147">
    <property type="component" value="Unassembled WGS sequence"/>
</dbReference>
<dbReference type="SUPFAM" id="SSF56935">
    <property type="entry name" value="Porins"/>
    <property type="match status" value="1"/>
</dbReference>
<gene>
    <name evidence="13" type="ORF">FHS79_000973</name>
</gene>
<dbReference type="Gene3D" id="2.40.170.20">
    <property type="entry name" value="TonB-dependent receptor, beta-barrel domain"/>
    <property type="match status" value="1"/>
</dbReference>
<feature type="chain" id="PRO_5032765893" evidence="10">
    <location>
        <begin position="21"/>
        <end position="752"/>
    </location>
</feature>
<dbReference type="InterPro" id="IPR039426">
    <property type="entry name" value="TonB-dep_rcpt-like"/>
</dbReference>
<keyword evidence="6 8" id="KW-0472">Membrane</keyword>
<evidence type="ECO:0000259" key="11">
    <source>
        <dbReference type="Pfam" id="PF00593"/>
    </source>
</evidence>
<evidence type="ECO:0000259" key="12">
    <source>
        <dbReference type="Pfam" id="PF07715"/>
    </source>
</evidence>
<dbReference type="InterPro" id="IPR036942">
    <property type="entry name" value="Beta-barrel_TonB_sf"/>
</dbReference>
<dbReference type="PROSITE" id="PS52016">
    <property type="entry name" value="TONB_DEPENDENT_REC_3"/>
    <property type="match status" value="1"/>
</dbReference>
<dbReference type="InterPro" id="IPR037066">
    <property type="entry name" value="Plug_dom_sf"/>
</dbReference>
<evidence type="ECO:0000256" key="1">
    <source>
        <dbReference type="ARBA" id="ARBA00004571"/>
    </source>
</evidence>
<feature type="signal peptide" evidence="10">
    <location>
        <begin position="1"/>
        <end position="20"/>
    </location>
</feature>
<name>A0A841L5P3_9SPHN</name>
<sequence length="752" mass="79845">MKLALTTSLLALALAQATQAAEVPSTANIVADDTDWGAGLITVTASRLGTLDIGGSVTVLDAQALDRFSYGDVNRILRQVPGVFLQEEDGFGLRPNIGIRGSGTDRSARVAIMEDGVLISPAPYAAPAAYYFPRLARIQGVEVAKGPAAIKYGPSTVGGAINFFSTPLPDGPAGEISGRVDLLAGNYGSQRALGSVGGWAGLGGGLEVGGLIEGLYEHSDGFKTIDAGGETGFKISDMVAKLGLRSTDGAHALTFKYQRYTERSDETYLGLTLADFRTSPNRRYNASAADVMNVSHETFQLTHDWKISDRVRVTTIAYRNDTARSWYKLNDIRNTANTGWTSIAGVLENPAAAPIQFAELVGAEGFTGRAGSLRVRDNNRIYQSTGAQTALSAGFDTGSIAHTLEVSARYHEDSEDRFQQDDRFQMVNGRLVLTTPGAPGSQDNRRGDAKAWAFYVQDTIEAGPLTLVPGLRYETIDLTQTRWALGDAVRATPTAINTSKVDVWIPGLAATLRLADDVRLIAGAHRGFASPAPGSTVAAETSWNYEAGVRFGTEAWRAEVIGFFNDYSNLVGTCTASSGGDCNIGDQFAGGAVEVKGIEATASTVLGNVATQGFEVPVSLVYTYTDARFQTAFASSYAPWGTVAIGDRLPYIPEHQIAVNAGLQLDRLRFDTTLNYVSKARATAGQGGITGLDLIDDRILVDLSAGFDLRPGVSLFGTVSNVFNVAYNASFSPDGARPGAPRMAMGGVKLRF</sequence>
<keyword evidence="4 8" id="KW-0812">Transmembrane</keyword>
<proteinExistence type="inferred from homology"/>
<keyword evidence="7 8" id="KW-0998">Cell outer membrane</keyword>
<reference evidence="13 14" key="1">
    <citation type="submission" date="2020-08" db="EMBL/GenBank/DDBJ databases">
        <title>Genomic Encyclopedia of Type Strains, Phase IV (KMG-IV): sequencing the most valuable type-strain genomes for metagenomic binning, comparative biology and taxonomic classification.</title>
        <authorList>
            <person name="Goeker M."/>
        </authorList>
    </citation>
    <scope>NUCLEOTIDE SEQUENCE [LARGE SCALE GENOMIC DNA]</scope>
    <source>
        <strain evidence="13 14">DSM 102189</strain>
    </source>
</reference>
<evidence type="ECO:0000256" key="6">
    <source>
        <dbReference type="ARBA" id="ARBA00023136"/>
    </source>
</evidence>
<dbReference type="EMBL" id="JACIIV010000006">
    <property type="protein sequence ID" value="MBB6226811.1"/>
    <property type="molecule type" value="Genomic_DNA"/>
</dbReference>
<keyword evidence="5 9" id="KW-0798">TonB box</keyword>
<evidence type="ECO:0000313" key="14">
    <source>
        <dbReference type="Proteomes" id="UP000538147"/>
    </source>
</evidence>
<evidence type="ECO:0000256" key="5">
    <source>
        <dbReference type="ARBA" id="ARBA00023077"/>
    </source>
</evidence>
<comment type="similarity">
    <text evidence="8 9">Belongs to the TonB-dependent receptor family.</text>
</comment>
<keyword evidence="3 8" id="KW-1134">Transmembrane beta strand</keyword>
<comment type="subcellular location">
    <subcellularLocation>
        <location evidence="1 8">Cell outer membrane</location>
        <topology evidence="1 8">Multi-pass membrane protein</topology>
    </subcellularLocation>
</comment>
<dbReference type="Pfam" id="PF07715">
    <property type="entry name" value="Plug"/>
    <property type="match status" value="1"/>
</dbReference>
<dbReference type="PANTHER" id="PTHR30442:SF0">
    <property type="entry name" value="FE(3+) DICITRATE TRANSPORT PROTEIN FECA"/>
    <property type="match status" value="1"/>
</dbReference>
<dbReference type="InterPro" id="IPR012910">
    <property type="entry name" value="Plug_dom"/>
</dbReference>
<evidence type="ECO:0000256" key="7">
    <source>
        <dbReference type="ARBA" id="ARBA00023237"/>
    </source>
</evidence>
<dbReference type="RefSeq" id="WP_184196243.1">
    <property type="nucleotide sequence ID" value="NZ_JACIIV010000006.1"/>
</dbReference>
<evidence type="ECO:0000256" key="10">
    <source>
        <dbReference type="SAM" id="SignalP"/>
    </source>
</evidence>
<organism evidence="13 14">
    <name type="scientific">Polymorphobacter multimanifer</name>
    <dbReference type="NCBI Taxonomy" id="1070431"/>
    <lineage>
        <taxon>Bacteria</taxon>
        <taxon>Pseudomonadati</taxon>
        <taxon>Pseudomonadota</taxon>
        <taxon>Alphaproteobacteria</taxon>
        <taxon>Sphingomonadales</taxon>
        <taxon>Sphingosinicellaceae</taxon>
        <taxon>Polymorphobacter</taxon>
    </lineage>
</organism>
<dbReference type="PANTHER" id="PTHR30442">
    <property type="entry name" value="IRON III DICITRATE TRANSPORT PROTEIN FECA"/>
    <property type="match status" value="1"/>
</dbReference>